<keyword evidence="1" id="KW-0732">Signal</keyword>
<feature type="chain" id="PRO_5011728433" evidence="1">
    <location>
        <begin position="25"/>
        <end position="151"/>
    </location>
</feature>
<evidence type="ECO:0000313" key="3">
    <source>
        <dbReference type="Proteomes" id="UP000198785"/>
    </source>
</evidence>
<dbReference type="RefSeq" id="WP_093363706.1">
    <property type="nucleotide sequence ID" value="NZ_FOZZ01000002.1"/>
</dbReference>
<evidence type="ECO:0000313" key="2">
    <source>
        <dbReference type="EMBL" id="SFS47933.1"/>
    </source>
</evidence>
<dbReference type="Gene3D" id="3.10.450.50">
    <property type="match status" value="1"/>
</dbReference>
<dbReference type="InterPro" id="IPR032710">
    <property type="entry name" value="NTF2-like_dom_sf"/>
</dbReference>
<gene>
    <name evidence="2" type="ORF">SAMN05660206_102145</name>
</gene>
<proteinExistence type="predicted"/>
<organism evidence="2 3">
    <name type="scientific">Sphingobacterium wenxiniae</name>
    <dbReference type="NCBI Taxonomy" id="683125"/>
    <lineage>
        <taxon>Bacteria</taxon>
        <taxon>Pseudomonadati</taxon>
        <taxon>Bacteroidota</taxon>
        <taxon>Sphingobacteriia</taxon>
        <taxon>Sphingobacteriales</taxon>
        <taxon>Sphingobacteriaceae</taxon>
        <taxon>Sphingobacterium</taxon>
    </lineage>
</organism>
<sequence length="151" mass="16877">MKNLAKSIIAAAMIVVSASSFTSAAVIGSPVEANPLKYVKATTMVDVYLDAVTKGQDVDLAKYLFEDGFTQTFHGKRTKATHQKKEIVKYIESNKGYNYNCTTSYSVLEDQDSYTVVKATLNFENFTRVDMLTMQKTEDGWKISKIDVTYP</sequence>
<reference evidence="2 3" key="1">
    <citation type="submission" date="2016-10" db="EMBL/GenBank/DDBJ databases">
        <authorList>
            <person name="de Groot N.N."/>
        </authorList>
    </citation>
    <scope>NUCLEOTIDE SEQUENCE [LARGE SCALE GENOMIC DNA]</scope>
    <source>
        <strain evidence="2 3">DSM 22789</strain>
    </source>
</reference>
<protein>
    <submittedName>
        <fullName evidence="2">Putative lumazine-binding</fullName>
    </submittedName>
</protein>
<evidence type="ECO:0000256" key="1">
    <source>
        <dbReference type="SAM" id="SignalP"/>
    </source>
</evidence>
<dbReference type="OrthoDB" id="764454at2"/>
<name>A0A1I6Q640_9SPHI</name>
<dbReference type="Pfam" id="PF12893">
    <property type="entry name" value="Lumazine_bd_2"/>
    <property type="match status" value="1"/>
</dbReference>
<feature type="signal peptide" evidence="1">
    <location>
        <begin position="1"/>
        <end position="24"/>
    </location>
</feature>
<dbReference type="EMBL" id="FOZZ01000002">
    <property type="protein sequence ID" value="SFS47933.1"/>
    <property type="molecule type" value="Genomic_DNA"/>
</dbReference>
<accession>A0A1I6Q640</accession>
<dbReference type="SUPFAM" id="SSF54427">
    <property type="entry name" value="NTF2-like"/>
    <property type="match status" value="1"/>
</dbReference>
<keyword evidence="3" id="KW-1185">Reference proteome</keyword>
<dbReference type="Proteomes" id="UP000198785">
    <property type="component" value="Unassembled WGS sequence"/>
</dbReference>
<dbReference type="InterPro" id="IPR039437">
    <property type="entry name" value="FrzH/put_lumazine-bd"/>
</dbReference>
<dbReference type="AlphaFoldDB" id="A0A1I6Q640"/>